<evidence type="ECO:0000313" key="4">
    <source>
        <dbReference type="EMBL" id="KXZ56647.1"/>
    </source>
</evidence>
<dbReference type="SUPFAM" id="SSF53300">
    <property type="entry name" value="vWA-like"/>
    <property type="match status" value="1"/>
</dbReference>
<dbReference type="Proteomes" id="UP000075714">
    <property type="component" value="Unassembled WGS sequence"/>
</dbReference>
<dbReference type="PANTHER" id="PTHR10857">
    <property type="entry name" value="COPINE"/>
    <property type="match status" value="1"/>
</dbReference>
<dbReference type="SUPFAM" id="SSF49562">
    <property type="entry name" value="C2 domain (Calcium/lipid-binding domain, CaLB)"/>
    <property type="match status" value="2"/>
</dbReference>
<dbReference type="STRING" id="33097.A0A150H392"/>
<gene>
    <name evidence="4" type="ORF">GPECTOR_1g583</name>
</gene>
<feature type="domain" description="C2" evidence="3">
    <location>
        <begin position="98"/>
        <end position="224"/>
    </location>
</feature>
<dbReference type="EMBL" id="LSYV01000002">
    <property type="protein sequence ID" value="KXZ56647.1"/>
    <property type="molecule type" value="Genomic_DNA"/>
</dbReference>
<reference evidence="5" key="1">
    <citation type="journal article" date="2016" name="Nat. Commun.">
        <title>The Gonium pectorale genome demonstrates co-option of cell cycle regulation during the evolution of multicellularity.</title>
        <authorList>
            <person name="Hanschen E.R."/>
            <person name="Marriage T.N."/>
            <person name="Ferris P.J."/>
            <person name="Hamaji T."/>
            <person name="Toyoda A."/>
            <person name="Fujiyama A."/>
            <person name="Neme R."/>
            <person name="Noguchi H."/>
            <person name="Minakuchi Y."/>
            <person name="Suzuki M."/>
            <person name="Kawai-Toyooka H."/>
            <person name="Smith D.R."/>
            <person name="Sparks H."/>
            <person name="Anderson J."/>
            <person name="Bakaric R."/>
            <person name="Luria V."/>
            <person name="Karger A."/>
            <person name="Kirschner M.W."/>
            <person name="Durand P.M."/>
            <person name="Michod R.E."/>
            <person name="Nozaki H."/>
            <person name="Olson B.J."/>
        </authorList>
    </citation>
    <scope>NUCLEOTIDE SEQUENCE [LARGE SCALE GENOMIC DNA]</scope>
    <source>
        <strain evidence="5">NIES-2863</strain>
    </source>
</reference>
<dbReference type="SMART" id="SM00239">
    <property type="entry name" value="C2"/>
    <property type="match status" value="1"/>
</dbReference>
<dbReference type="InterPro" id="IPR036465">
    <property type="entry name" value="vWFA_dom_sf"/>
</dbReference>
<evidence type="ECO:0000313" key="5">
    <source>
        <dbReference type="Proteomes" id="UP000075714"/>
    </source>
</evidence>
<dbReference type="CDD" id="cd04047">
    <property type="entry name" value="C2B_Copine"/>
    <property type="match status" value="1"/>
</dbReference>
<dbReference type="InterPro" id="IPR037768">
    <property type="entry name" value="C2B_Copine"/>
</dbReference>
<organism evidence="4 5">
    <name type="scientific">Gonium pectorale</name>
    <name type="common">Green alga</name>
    <dbReference type="NCBI Taxonomy" id="33097"/>
    <lineage>
        <taxon>Eukaryota</taxon>
        <taxon>Viridiplantae</taxon>
        <taxon>Chlorophyta</taxon>
        <taxon>core chlorophytes</taxon>
        <taxon>Chlorophyceae</taxon>
        <taxon>CS clade</taxon>
        <taxon>Chlamydomonadales</taxon>
        <taxon>Volvocaceae</taxon>
        <taxon>Gonium</taxon>
    </lineage>
</organism>
<dbReference type="Pfam" id="PF07002">
    <property type="entry name" value="Copine"/>
    <property type="match status" value="1"/>
</dbReference>
<keyword evidence="2" id="KW-0677">Repeat</keyword>
<evidence type="ECO:0000259" key="3">
    <source>
        <dbReference type="PROSITE" id="PS50004"/>
    </source>
</evidence>
<dbReference type="InterPro" id="IPR000008">
    <property type="entry name" value="C2_dom"/>
</dbReference>
<dbReference type="AlphaFoldDB" id="A0A150H392"/>
<keyword evidence="5" id="KW-1185">Reference proteome</keyword>
<dbReference type="InterPro" id="IPR010734">
    <property type="entry name" value="Copine_C"/>
</dbReference>
<dbReference type="GO" id="GO:0071277">
    <property type="term" value="P:cellular response to calcium ion"/>
    <property type="evidence" value="ECO:0007669"/>
    <property type="project" value="TreeGrafter"/>
</dbReference>
<dbReference type="PANTHER" id="PTHR10857:SF106">
    <property type="entry name" value="C2 DOMAIN-CONTAINING PROTEIN"/>
    <property type="match status" value="1"/>
</dbReference>
<protein>
    <recommendedName>
        <fullName evidence="3">C2 domain-containing protein</fullName>
    </recommendedName>
</protein>
<accession>A0A150H392</accession>
<sequence length="522" mass="57362">MGILYEKKDGHWVEYGRTEMIANARDPKFVKTFKYLYNFERVQHMKVLMVDLDKGQDPKTIDPDCCNFLGLCEFTISEVVTAAGRTLRKPLTKKEGKPSTKSLLVMLAEEVSNCKDLYRFQLGASNLRNVERVGRSDPFLQISRMKEDGITWLPVYKTAVRKNNLNPVWDEITVRATQLNNGDLMCPLKLEVFDYERNGSHRLLGQVTTNTERMLEMGSQHGSVLPLQGAPGKPTGGEYGTLQVKRFVAQPQPSFLDYLAGGTEIGFIVAVDFTGSNGDPRDPGSKHYFAGKHGGPTQYEQAVMGIGGVLEYYDHDKVFPCFGFGGQYDRNPTDHCFPMGAPPDSACHGIAGVLQAYRTALSTWKLSGPTLFAPVIRMASNVARATVGSMPPKYTVLLILTDGAIMDMPDTINAIIDASTLPLSILIVGIGRDDFGNMHVLDSDKKRLSSGNRTAARDIVQFVELTKFAGDGALLAKELLAELPGQLLEYMRVNNIQCPPSLVAAPTMMLPAAPPAPTMMSP</sequence>
<dbReference type="Pfam" id="PF00168">
    <property type="entry name" value="C2"/>
    <property type="match status" value="2"/>
</dbReference>
<name>A0A150H392_GONPE</name>
<comment type="caution">
    <text evidence="4">The sequence shown here is derived from an EMBL/GenBank/DDBJ whole genome shotgun (WGS) entry which is preliminary data.</text>
</comment>
<dbReference type="PROSITE" id="PS50004">
    <property type="entry name" value="C2"/>
    <property type="match status" value="1"/>
</dbReference>
<evidence type="ECO:0000256" key="2">
    <source>
        <dbReference type="ARBA" id="ARBA00022737"/>
    </source>
</evidence>
<dbReference type="Gene3D" id="2.60.40.150">
    <property type="entry name" value="C2 domain"/>
    <property type="match status" value="1"/>
</dbReference>
<dbReference type="SMART" id="SM00327">
    <property type="entry name" value="VWA"/>
    <property type="match status" value="1"/>
</dbReference>
<evidence type="ECO:0000256" key="1">
    <source>
        <dbReference type="ARBA" id="ARBA00009048"/>
    </source>
</evidence>
<dbReference type="InterPro" id="IPR045052">
    <property type="entry name" value="Copine"/>
</dbReference>
<dbReference type="OrthoDB" id="5855668at2759"/>
<proteinExistence type="inferred from homology"/>
<dbReference type="InterPro" id="IPR002035">
    <property type="entry name" value="VWF_A"/>
</dbReference>
<dbReference type="InterPro" id="IPR035892">
    <property type="entry name" value="C2_domain_sf"/>
</dbReference>
<dbReference type="GO" id="GO:0005886">
    <property type="term" value="C:plasma membrane"/>
    <property type="evidence" value="ECO:0007669"/>
    <property type="project" value="TreeGrafter"/>
</dbReference>
<dbReference type="GO" id="GO:0005544">
    <property type="term" value="F:calcium-dependent phospholipid binding"/>
    <property type="evidence" value="ECO:0007669"/>
    <property type="project" value="InterPro"/>
</dbReference>
<comment type="similarity">
    <text evidence="1">Belongs to the copine family.</text>
</comment>